<gene>
    <name evidence="2" type="ORF">OG913_06695</name>
</gene>
<evidence type="ECO:0000313" key="2">
    <source>
        <dbReference type="EMBL" id="WUP79122.1"/>
    </source>
</evidence>
<dbReference type="RefSeq" id="WP_328710878.1">
    <property type="nucleotide sequence ID" value="NZ_CP108129.1"/>
</dbReference>
<reference evidence="2" key="1">
    <citation type="submission" date="2022-10" db="EMBL/GenBank/DDBJ databases">
        <title>The complete genomes of actinobacterial strains from the NBC collection.</title>
        <authorList>
            <person name="Joergensen T.S."/>
            <person name="Alvarez Arevalo M."/>
            <person name="Sterndorff E.B."/>
            <person name="Faurdal D."/>
            <person name="Vuksanovic O."/>
            <person name="Mourched A.-S."/>
            <person name="Charusanti P."/>
            <person name="Shaw S."/>
            <person name="Blin K."/>
            <person name="Weber T."/>
        </authorList>
    </citation>
    <scope>NUCLEOTIDE SEQUENCE</scope>
    <source>
        <strain evidence="2">NBC_00254</strain>
    </source>
</reference>
<organism evidence="2 3">
    <name type="scientific">Microbispora hainanensis</name>
    <dbReference type="NCBI Taxonomy" id="568844"/>
    <lineage>
        <taxon>Bacteria</taxon>
        <taxon>Bacillati</taxon>
        <taxon>Actinomycetota</taxon>
        <taxon>Actinomycetes</taxon>
        <taxon>Streptosporangiales</taxon>
        <taxon>Streptosporangiaceae</taxon>
        <taxon>Microbispora</taxon>
    </lineage>
</organism>
<evidence type="ECO:0000259" key="1">
    <source>
        <dbReference type="Pfam" id="PF08386"/>
    </source>
</evidence>
<proteinExistence type="predicted"/>
<dbReference type="InterPro" id="IPR013595">
    <property type="entry name" value="Pept_S33_TAP-like_C"/>
</dbReference>
<dbReference type="EMBL" id="CP108085">
    <property type="protein sequence ID" value="WUP79122.1"/>
    <property type="molecule type" value="Genomic_DNA"/>
</dbReference>
<protein>
    <submittedName>
        <fullName evidence="2">Alpha/beta hydrolase</fullName>
    </submittedName>
</protein>
<sequence>MVRRVPGSVIVRYDGPGHGLYLSGNRCAIGHATRYLRNLTLPPPGTVCRPGD</sequence>
<dbReference type="Proteomes" id="UP001432011">
    <property type="component" value="Chromosome"/>
</dbReference>
<keyword evidence="3" id="KW-1185">Reference proteome</keyword>
<name>A0ABZ1T2V3_9ACTN</name>
<dbReference type="Pfam" id="PF08386">
    <property type="entry name" value="Abhydrolase_4"/>
    <property type="match status" value="1"/>
</dbReference>
<feature type="domain" description="Peptidase S33 tripeptidyl aminopeptidase-like C-terminal" evidence="1">
    <location>
        <begin position="1"/>
        <end position="48"/>
    </location>
</feature>
<dbReference type="GO" id="GO:0016787">
    <property type="term" value="F:hydrolase activity"/>
    <property type="evidence" value="ECO:0007669"/>
    <property type="project" value="UniProtKB-KW"/>
</dbReference>
<accession>A0ABZ1T2V3</accession>
<keyword evidence="2" id="KW-0378">Hydrolase</keyword>
<evidence type="ECO:0000313" key="3">
    <source>
        <dbReference type="Proteomes" id="UP001432011"/>
    </source>
</evidence>